<dbReference type="Proteomes" id="UP001652624">
    <property type="component" value="Chromosome 2"/>
</dbReference>
<dbReference type="Pfam" id="PF22286">
    <property type="entry name" value="RHG20_PH"/>
    <property type="match status" value="1"/>
</dbReference>
<dbReference type="SUPFAM" id="SSF50729">
    <property type="entry name" value="PH domain-like"/>
    <property type="match status" value="1"/>
</dbReference>
<dbReference type="Gene3D" id="2.30.29.30">
    <property type="entry name" value="Pleckstrin-homology domain (PH domain)/Phosphotyrosine-binding domain (PTB)"/>
    <property type="match status" value="1"/>
</dbReference>
<dbReference type="PROSITE" id="PS50003">
    <property type="entry name" value="PH_DOMAIN"/>
    <property type="match status" value="1"/>
</dbReference>
<reference evidence="4" key="2">
    <citation type="submission" date="2025-08" db="UniProtKB">
        <authorList>
            <consortium name="RefSeq"/>
        </authorList>
    </citation>
    <scope>IDENTIFICATION</scope>
</reference>
<dbReference type="InterPro" id="IPR011993">
    <property type="entry name" value="PH-like_dom_sf"/>
</dbReference>
<keyword evidence="3" id="KW-1185">Reference proteome</keyword>
<evidence type="ECO:0000313" key="4">
    <source>
        <dbReference type="RefSeq" id="XP_060042427.1"/>
    </source>
</evidence>
<proteinExistence type="predicted"/>
<accession>A0ABM3X0T3</accession>
<evidence type="ECO:0000256" key="1">
    <source>
        <dbReference type="SAM" id="MobiDB-lite"/>
    </source>
</evidence>
<sequence length="258" mass="28639">MGKGTVRSPAIASGSRSRICAAPISSGLSAAWVRGLLSVQTAEGRWPGRAGRMAEGGQGQGTDPRRQQIDAAMSPQPRAGPGPLTGCRRPPVPSRPPSCMGNFQGQWESLCPASPVTSCPVGLLCCSSAVEESGPEEENIPVVPRGHIQFSGLGKFQKGRRWQKRQLILYSNVLLISNTKLKSDFRIKYTLTLRDMWVTFYKRKGKKARTSLVLGWRDRIFVVCFHSVTKMEQWYTQLYRYVLSSGISNLFLRLYFIN</sequence>
<name>A0ABM3X0T3_ERIEU</name>
<organism evidence="3 4">
    <name type="scientific">Erinaceus europaeus</name>
    <name type="common">Western European hedgehog</name>
    <dbReference type="NCBI Taxonomy" id="9365"/>
    <lineage>
        <taxon>Eukaryota</taxon>
        <taxon>Metazoa</taxon>
        <taxon>Chordata</taxon>
        <taxon>Craniata</taxon>
        <taxon>Vertebrata</taxon>
        <taxon>Euteleostomi</taxon>
        <taxon>Mammalia</taxon>
        <taxon>Eutheria</taxon>
        <taxon>Laurasiatheria</taxon>
        <taxon>Eulipotyphla</taxon>
        <taxon>Erinaceidae</taxon>
        <taxon>Erinaceinae</taxon>
        <taxon>Erinaceus</taxon>
    </lineage>
</organism>
<reference evidence="3" key="1">
    <citation type="submission" date="2025-05" db="UniProtKB">
        <authorList>
            <consortium name="RefSeq"/>
        </authorList>
    </citation>
    <scope>NUCLEOTIDE SEQUENCE [LARGE SCALE GENOMIC DNA]</scope>
</reference>
<dbReference type="RefSeq" id="XP_060042427.1">
    <property type="nucleotide sequence ID" value="XM_060186444.1"/>
</dbReference>
<feature type="domain" description="PH" evidence="2">
    <location>
        <begin position="141"/>
        <end position="243"/>
    </location>
</feature>
<evidence type="ECO:0000259" key="2">
    <source>
        <dbReference type="PROSITE" id="PS50003"/>
    </source>
</evidence>
<dbReference type="InterPro" id="IPR001849">
    <property type="entry name" value="PH_domain"/>
</dbReference>
<feature type="region of interest" description="Disordered" evidence="1">
    <location>
        <begin position="47"/>
        <end position="95"/>
    </location>
</feature>
<dbReference type="GeneID" id="132536970"/>
<evidence type="ECO:0000313" key="3">
    <source>
        <dbReference type="Proteomes" id="UP001652624"/>
    </source>
</evidence>
<protein>
    <submittedName>
        <fullName evidence="4">Uncharacterized protein LOC132536970</fullName>
    </submittedName>
</protein>
<gene>
    <name evidence="4" type="primary">LOC132536970</name>
</gene>
<dbReference type="InterPro" id="IPR047887">
    <property type="entry name" value="ARHGAP20_PH"/>
</dbReference>